<protein>
    <submittedName>
        <fullName evidence="1">Uncharacterized protein</fullName>
    </submittedName>
</protein>
<proteinExistence type="predicted"/>
<dbReference type="AlphaFoldDB" id="A0A0H3MW37"/>
<evidence type="ECO:0000313" key="1">
    <source>
        <dbReference type="EMBL" id="CAR72273.1"/>
    </source>
</evidence>
<name>A0A0H3MW37_MYCLB</name>
<dbReference type="EMBL" id="FM211192">
    <property type="protein sequence ID" value="CAR72273.1"/>
    <property type="molecule type" value="Genomic_DNA"/>
</dbReference>
<accession>A0A0H3MW37</accession>
<dbReference type="Proteomes" id="UP000006900">
    <property type="component" value="Chromosome"/>
</dbReference>
<dbReference type="HOGENOM" id="CLU_2509131_0_0_11"/>
<organism evidence="1 2">
    <name type="scientific">Mycobacterium leprae (strain Br4923)</name>
    <dbReference type="NCBI Taxonomy" id="561304"/>
    <lineage>
        <taxon>Bacteria</taxon>
        <taxon>Bacillati</taxon>
        <taxon>Actinomycetota</taxon>
        <taxon>Actinomycetes</taxon>
        <taxon>Mycobacteriales</taxon>
        <taxon>Mycobacteriaceae</taxon>
        <taxon>Mycobacterium</taxon>
    </lineage>
</organism>
<dbReference type="KEGG" id="mlb:MLBr02176"/>
<sequence length="85" mass="9175">MSGPVYDPSVVKLLAFAVSHGDEQLNQAIEFCHGDEPTVDLLRVIAEQRPVKVLSCVLTDAEEIVLNTSIATTPYTSEPVCSTQS</sequence>
<reference evidence="1 2" key="1">
    <citation type="journal article" date="2009" name="Nat. Genet.">
        <title>Comparative genomic and phylogeographic analysis of Mycobacterium leprae.</title>
        <authorList>
            <person name="Monot M."/>
            <person name="Honore N."/>
            <person name="Garnier T."/>
            <person name="Zidane N."/>
            <person name="Sherafi D."/>
            <person name="Paniz-Mondolfi A."/>
            <person name="Matsuoka M."/>
            <person name="Taylor G.M."/>
            <person name="Donoghue H.D."/>
            <person name="Bouwman A."/>
            <person name="Mays S."/>
            <person name="Watson C."/>
            <person name="Lockwood D."/>
            <person name="Khamispour A."/>
            <person name="Dowlati Y."/>
            <person name="Jianping S."/>
            <person name="Rea T.H."/>
            <person name="Vera-Cabrera L."/>
            <person name="Stefani M.M."/>
            <person name="Banu S."/>
            <person name="Macdonald M."/>
            <person name="Sapkota B.R."/>
            <person name="Spencer J.S."/>
            <person name="Thomas J."/>
            <person name="Harshman K."/>
            <person name="Singh P."/>
            <person name="Busso P."/>
            <person name="Gattiker A."/>
            <person name="Rougemont J."/>
            <person name="Brennan P.J."/>
            <person name="Cole S.T."/>
        </authorList>
    </citation>
    <scope>NUCLEOTIDE SEQUENCE [LARGE SCALE GENOMIC DNA]</scope>
    <source>
        <strain evidence="2">Br4923</strain>
    </source>
</reference>
<evidence type="ECO:0000313" key="2">
    <source>
        <dbReference type="Proteomes" id="UP000006900"/>
    </source>
</evidence>
<gene>
    <name evidence="1" type="ordered locus">MLBr02176</name>
</gene>